<evidence type="ECO:0000256" key="6">
    <source>
        <dbReference type="SAM" id="MobiDB-lite"/>
    </source>
</evidence>
<protein>
    <recommendedName>
        <fullName evidence="7">GTD-binding domain-containing protein</fullName>
    </recommendedName>
</protein>
<keyword evidence="9" id="KW-1185">Reference proteome</keyword>
<proteinExistence type="predicted"/>
<evidence type="ECO:0000313" key="8">
    <source>
        <dbReference type="EMBL" id="KAH9322474.1"/>
    </source>
</evidence>
<comment type="subcellular location">
    <subcellularLocation>
        <location evidence="1">Membrane</location>
    </subcellularLocation>
</comment>
<feature type="compositionally biased region" description="Low complexity" evidence="6">
    <location>
        <begin position="361"/>
        <end position="374"/>
    </location>
</feature>
<reference evidence="8 9" key="1">
    <citation type="journal article" date="2021" name="Nat. Plants">
        <title>The Taxus genome provides insights into paclitaxel biosynthesis.</title>
        <authorList>
            <person name="Xiong X."/>
            <person name="Gou J."/>
            <person name="Liao Q."/>
            <person name="Li Y."/>
            <person name="Zhou Q."/>
            <person name="Bi G."/>
            <person name="Li C."/>
            <person name="Du R."/>
            <person name="Wang X."/>
            <person name="Sun T."/>
            <person name="Guo L."/>
            <person name="Liang H."/>
            <person name="Lu P."/>
            <person name="Wu Y."/>
            <person name="Zhang Z."/>
            <person name="Ro D.K."/>
            <person name="Shang Y."/>
            <person name="Huang S."/>
            <person name="Yan J."/>
        </authorList>
    </citation>
    <scope>NUCLEOTIDE SEQUENCE [LARGE SCALE GENOMIC DNA]</scope>
    <source>
        <strain evidence="8">Ta-2019</strain>
    </source>
</reference>
<evidence type="ECO:0000256" key="5">
    <source>
        <dbReference type="SAM" id="Coils"/>
    </source>
</evidence>
<sequence length="694" mass="79275">MAVNFDGNSMKGFKCNCNLGVKDYHWNRRVKRKVEDVYHEVKGASNNAEEEAELLSEKIAMKEALCRQQKAIEELISELDEERNAAASAAEEAMAFISRLQKEKAEVRMEASQFKRYAEGKFAHDQQELVSLENLVNRKEQMIKALEFQVLSFKHRLLSVGCYDYENVNRSLERSHLDEGNDHRYLTESSVSLKNYSAEQEHFDFCDGQMRDSVHWQAKETNSGKICLDKLIDTRNSLPPQLDWEDAYSPRIARVQDIGSCYVHPLQPDDYSSSSRREGHVVNARHGLHKSDVHDSQNGEINSVEKSLEDVTLWEYVERLEERLKQLEKGMHNELPANEWIKTRKLAPKHVPVFPNKLHQSSSPDCVDSSSKLVKSSDESSDGHDGLLSFKDNGLFTGKRGTASQVMDNGDDKKFSTSNICEDFNDNARCTGCKPMKGNSVCLVECNSLPQKYEARFATKGLLKNQQENYLPSSREGSKSPQMFFADAIRESLEGNDRLTNVKMMPEVSKTENCPLTQAMDDLNNRKCNISDVPDVQNESARSGGCMDLKKNWDCYKDPGPESSPCRHNGQSDRTLEFKETREGRNMTALPVELGNEPDLGPVQNEIKQLILRIQALEDERRCMKHAIVYFEKENSSCLALLKEIARQHYEVKIFDKSKNRTTRRPPSEGLSILSIIKWILSYIFRRAVRRCES</sequence>
<dbReference type="PANTHER" id="PTHR31422">
    <property type="entry name" value="BNAANNG28530D PROTEIN"/>
    <property type="match status" value="1"/>
</dbReference>
<keyword evidence="4" id="KW-0472">Membrane</keyword>
<comment type="caution">
    <text evidence="8">The sequence shown here is derived from an EMBL/GenBank/DDBJ whole genome shotgun (WGS) entry which is preliminary data.</text>
</comment>
<dbReference type="PANTHER" id="PTHR31422:SF3">
    <property type="entry name" value="GTD-BINDING DOMAIN-CONTAINING PROTEIN"/>
    <property type="match status" value="1"/>
</dbReference>
<accession>A0AA38LFH5</accession>
<feature type="region of interest" description="Disordered" evidence="6">
    <location>
        <begin position="355"/>
        <end position="386"/>
    </location>
</feature>
<dbReference type="GO" id="GO:0016020">
    <property type="term" value="C:membrane"/>
    <property type="evidence" value="ECO:0007669"/>
    <property type="project" value="UniProtKB-SubCell"/>
</dbReference>
<evidence type="ECO:0000256" key="4">
    <source>
        <dbReference type="ARBA" id="ARBA00023136"/>
    </source>
</evidence>
<keyword evidence="2" id="KW-0812">Transmembrane</keyword>
<dbReference type="Pfam" id="PF04576">
    <property type="entry name" value="Zein-binding"/>
    <property type="match status" value="1"/>
</dbReference>
<evidence type="ECO:0000256" key="2">
    <source>
        <dbReference type="ARBA" id="ARBA00022692"/>
    </source>
</evidence>
<dbReference type="AlphaFoldDB" id="A0AA38LFH5"/>
<dbReference type="OMA" id="LPANEWI"/>
<feature type="compositionally biased region" description="Basic and acidic residues" evidence="6">
    <location>
        <begin position="375"/>
        <end position="385"/>
    </location>
</feature>
<evidence type="ECO:0000256" key="1">
    <source>
        <dbReference type="ARBA" id="ARBA00004370"/>
    </source>
</evidence>
<dbReference type="GO" id="GO:0080115">
    <property type="term" value="F:myosin XI tail binding"/>
    <property type="evidence" value="ECO:0007669"/>
    <property type="project" value="UniProtKB-ARBA"/>
</dbReference>
<keyword evidence="3" id="KW-1133">Transmembrane helix</keyword>
<feature type="domain" description="GTD-binding" evidence="7">
    <location>
        <begin position="56"/>
        <end position="154"/>
    </location>
</feature>
<feature type="coiled-coil region" evidence="5">
    <location>
        <begin position="600"/>
        <end position="627"/>
    </location>
</feature>
<organism evidence="8 9">
    <name type="scientific">Taxus chinensis</name>
    <name type="common">Chinese yew</name>
    <name type="synonym">Taxus wallichiana var. chinensis</name>
    <dbReference type="NCBI Taxonomy" id="29808"/>
    <lineage>
        <taxon>Eukaryota</taxon>
        <taxon>Viridiplantae</taxon>
        <taxon>Streptophyta</taxon>
        <taxon>Embryophyta</taxon>
        <taxon>Tracheophyta</taxon>
        <taxon>Spermatophyta</taxon>
        <taxon>Pinopsida</taxon>
        <taxon>Pinidae</taxon>
        <taxon>Conifers II</taxon>
        <taxon>Cupressales</taxon>
        <taxon>Taxaceae</taxon>
        <taxon>Taxus</taxon>
    </lineage>
</organism>
<dbReference type="InterPro" id="IPR007656">
    <property type="entry name" value="GTD-bd"/>
</dbReference>
<name>A0AA38LFH5_TAXCH</name>
<evidence type="ECO:0000259" key="7">
    <source>
        <dbReference type="PROSITE" id="PS51775"/>
    </source>
</evidence>
<evidence type="ECO:0000256" key="3">
    <source>
        <dbReference type="ARBA" id="ARBA00022989"/>
    </source>
</evidence>
<keyword evidence="5" id="KW-0175">Coiled coil</keyword>
<gene>
    <name evidence="8" type="ORF">KI387_017113</name>
</gene>
<feature type="coiled-coil region" evidence="5">
    <location>
        <begin position="38"/>
        <end position="92"/>
    </location>
</feature>
<dbReference type="PROSITE" id="PS51775">
    <property type="entry name" value="GTD_BINDING"/>
    <property type="match status" value="1"/>
</dbReference>
<dbReference type="Proteomes" id="UP000824469">
    <property type="component" value="Unassembled WGS sequence"/>
</dbReference>
<dbReference type="EMBL" id="JAHRHJ020000003">
    <property type="protein sequence ID" value="KAH9322474.1"/>
    <property type="molecule type" value="Genomic_DNA"/>
</dbReference>
<feature type="non-terminal residue" evidence="8">
    <location>
        <position position="694"/>
    </location>
</feature>
<evidence type="ECO:0000313" key="9">
    <source>
        <dbReference type="Proteomes" id="UP000824469"/>
    </source>
</evidence>